<feature type="compositionally biased region" description="Polar residues" evidence="1">
    <location>
        <begin position="355"/>
        <end position="379"/>
    </location>
</feature>
<reference evidence="2 3" key="1">
    <citation type="journal article" date="2015" name="Sci. Rep.">
        <title>Chromosome-level genome map provides insights into diverse defense mechanisms in the medicinal fungus Ganoderma sinense.</title>
        <authorList>
            <person name="Zhu Y."/>
            <person name="Xu J."/>
            <person name="Sun C."/>
            <person name="Zhou S."/>
            <person name="Xu H."/>
            <person name="Nelson D.R."/>
            <person name="Qian J."/>
            <person name="Song J."/>
            <person name="Luo H."/>
            <person name="Xiang L."/>
            <person name="Li Y."/>
            <person name="Xu Z."/>
            <person name="Ji A."/>
            <person name="Wang L."/>
            <person name="Lu S."/>
            <person name="Hayward A."/>
            <person name="Sun W."/>
            <person name="Li X."/>
            <person name="Schwartz D.C."/>
            <person name="Wang Y."/>
            <person name="Chen S."/>
        </authorList>
    </citation>
    <scope>NUCLEOTIDE SEQUENCE [LARGE SCALE GENOMIC DNA]</scope>
    <source>
        <strain evidence="2 3">ZZ0214-1</strain>
    </source>
</reference>
<dbReference type="OrthoDB" id="2757546at2759"/>
<organism evidence="2 3">
    <name type="scientific">Ganoderma sinense ZZ0214-1</name>
    <dbReference type="NCBI Taxonomy" id="1077348"/>
    <lineage>
        <taxon>Eukaryota</taxon>
        <taxon>Fungi</taxon>
        <taxon>Dikarya</taxon>
        <taxon>Basidiomycota</taxon>
        <taxon>Agaricomycotina</taxon>
        <taxon>Agaricomycetes</taxon>
        <taxon>Polyporales</taxon>
        <taxon>Polyporaceae</taxon>
        <taxon>Ganoderma</taxon>
    </lineage>
</organism>
<dbReference type="Proteomes" id="UP000230002">
    <property type="component" value="Unassembled WGS sequence"/>
</dbReference>
<dbReference type="AlphaFoldDB" id="A0A2G8S5Z5"/>
<feature type="region of interest" description="Disordered" evidence="1">
    <location>
        <begin position="412"/>
        <end position="451"/>
    </location>
</feature>
<evidence type="ECO:0000313" key="2">
    <source>
        <dbReference type="EMBL" id="PIL28958.1"/>
    </source>
</evidence>
<sequence>MQPNGLLLLLEEPYLGPSRSGANIRGMVQADALRHKLKVAQRYYKIREYLAARKELPAGKRAREPSPVDEDAMVVDDAAPVQSPLKRGRFEAPRSMLDRPLRRLATSMRVRVDSGIAIRLAMRQERGTVQVVLKSTRPLQPAIRPRWRPNDTRPKFSVASLAQTDEDFLNPLSYHYALHLRLRPQEADPRHTDLLHHPNLGDIYVTPIDTADGIYWFIQDEFTIVDPLHSPQDTPPVEIAPLESSRLLTAGELGIGGPDEDSDHNFGGDGFDFSFNFELPTGSGGASYDVSLSRDTELQGPAPAGSALVGPNPPPVGAGESMAGSSSAVASNVLTCTAEELLPTRGFGDSDHSVSRTTVSDPLVPSNVTGGAASSGNATEHVQARIDIRIDHSRSASRVAVAPSDVAITQPCRGEASKSSQAEGAAREGTVECQTSPDSAGEAGEGASSSITHLAQESTDITGFHSPPGTNEAKLEVSTEGVLELTDPLFTSELGTERGSQRRLSQSPAPFTMRHLFKQTIPPGAADVKDTQEVLYGDGGNALISRWSIQDASVCFEFPSWCWNKNAEDATSLELPRILAHQVNPGLVAQQWDGNFGLAVPGWRYPWTNSDDLKPEDQVTFYDVLQHNDDVRVDKPWIMTLRLLWPREQSRSPGKARETAPVDRTRSFVYFGDGEPCAILGSSDTEPIAPQWGPRIIVWPQSPDEGMYTNWRLRLLSMTLLKPLRDDPDYTNTSHWEAIELKMPAARDSSRSGVEIILDTCASRSHFPPEVIDSIVRLWLKDSHLQEYEDGEKAIYVERPEDYENFDIEFKFLGGDQEVTNFRCGARDFLVSPYKVDDCGYYCPFAELGKIDHLVSPFKWCTLGTNFFWCAMTRLVAPLHDGTKGGWELTRAERPYVQLAPQRIVRDGRKMAGPRDFKIYEEYPPWFQPGKHEPMYMNH</sequence>
<feature type="compositionally biased region" description="Low complexity" evidence="1">
    <location>
        <begin position="439"/>
        <end position="450"/>
    </location>
</feature>
<accession>A0A2G8S5Z5</accession>
<proteinExistence type="predicted"/>
<evidence type="ECO:0000313" key="3">
    <source>
        <dbReference type="Proteomes" id="UP000230002"/>
    </source>
</evidence>
<keyword evidence="3" id="KW-1185">Reference proteome</keyword>
<gene>
    <name evidence="2" type="ORF">GSI_09005</name>
</gene>
<feature type="region of interest" description="Disordered" evidence="1">
    <location>
        <begin position="343"/>
        <end position="379"/>
    </location>
</feature>
<evidence type="ECO:0000256" key="1">
    <source>
        <dbReference type="SAM" id="MobiDB-lite"/>
    </source>
</evidence>
<feature type="region of interest" description="Disordered" evidence="1">
    <location>
        <begin position="296"/>
        <end position="324"/>
    </location>
</feature>
<comment type="caution">
    <text evidence="2">The sequence shown here is derived from an EMBL/GenBank/DDBJ whole genome shotgun (WGS) entry which is preliminary data.</text>
</comment>
<dbReference type="EMBL" id="AYKW01000023">
    <property type="protein sequence ID" value="PIL28958.1"/>
    <property type="molecule type" value="Genomic_DNA"/>
</dbReference>
<name>A0A2G8S5Z5_9APHY</name>
<protein>
    <submittedName>
        <fullName evidence="2">Uncharacterized protein</fullName>
    </submittedName>
</protein>